<protein>
    <submittedName>
        <fullName evidence="1">Uncharacterized protein</fullName>
    </submittedName>
</protein>
<evidence type="ECO:0000313" key="2">
    <source>
        <dbReference type="Proteomes" id="UP000724874"/>
    </source>
</evidence>
<name>A0A9P5TLX9_GYMJU</name>
<organism evidence="1 2">
    <name type="scientific">Gymnopilus junonius</name>
    <name type="common">Spectacular rustgill mushroom</name>
    <name type="synonym">Gymnopilus spectabilis subsp. junonius</name>
    <dbReference type="NCBI Taxonomy" id="109634"/>
    <lineage>
        <taxon>Eukaryota</taxon>
        <taxon>Fungi</taxon>
        <taxon>Dikarya</taxon>
        <taxon>Basidiomycota</taxon>
        <taxon>Agaricomycotina</taxon>
        <taxon>Agaricomycetes</taxon>
        <taxon>Agaricomycetidae</taxon>
        <taxon>Agaricales</taxon>
        <taxon>Agaricineae</taxon>
        <taxon>Hymenogastraceae</taxon>
        <taxon>Gymnopilus</taxon>
    </lineage>
</organism>
<dbReference type="PANTHER" id="PTHR39218">
    <property type="entry name" value="OXIDOREDUCTASE 14 KDA SUBUNIT, PUTATIVE (AFU_ORTHOLOGUE AFUA_1G12110)-RELATED"/>
    <property type="match status" value="1"/>
</dbReference>
<accession>A0A9P5TLX9</accession>
<dbReference type="Proteomes" id="UP000724874">
    <property type="component" value="Unassembled WGS sequence"/>
</dbReference>
<sequence length="83" mass="9079">MSLLANIIGFSFVGLAARMGQLSIQSRNLYSNPGGHLIAMGAFGYVGYLAHKWEAYSGQLLAQKKQEIREGRQEMVAKFASAE</sequence>
<dbReference type="AlphaFoldDB" id="A0A9P5TLX9"/>
<dbReference type="EMBL" id="JADNYJ010000050">
    <property type="protein sequence ID" value="KAF8899929.1"/>
    <property type="molecule type" value="Genomic_DNA"/>
</dbReference>
<reference evidence="1" key="1">
    <citation type="submission" date="2020-11" db="EMBL/GenBank/DDBJ databases">
        <authorList>
            <consortium name="DOE Joint Genome Institute"/>
            <person name="Ahrendt S."/>
            <person name="Riley R."/>
            <person name="Andreopoulos W."/>
            <person name="LaButti K."/>
            <person name="Pangilinan J."/>
            <person name="Ruiz-duenas F.J."/>
            <person name="Barrasa J.M."/>
            <person name="Sanchez-Garcia M."/>
            <person name="Camarero S."/>
            <person name="Miyauchi S."/>
            <person name="Serrano A."/>
            <person name="Linde D."/>
            <person name="Babiker R."/>
            <person name="Drula E."/>
            <person name="Ayuso-Fernandez I."/>
            <person name="Pacheco R."/>
            <person name="Padilla G."/>
            <person name="Ferreira P."/>
            <person name="Barriuso J."/>
            <person name="Kellner H."/>
            <person name="Castanera R."/>
            <person name="Alfaro M."/>
            <person name="Ramirez L."/>
            <person name="Pisabarro A.G."/>
            <person name="Kuo A."/>
            <person name="Tritt A."/>
            <person name="Lipzen A."/>
            <person name="He G."/>
            <person name="Yan M."/>
            <person name="Ng V."/>
            <person name="Cullen D."/>
            <person name="Martin F."/>
            <person name="Rosso M.-N."/>
            <person name="Henrissat B."/>
            <person name="Hibbett D."/>
            <person name="Martinez A.T."/>
            <person name="Grigoriev I.V."/>
        </authorList>
    </citation>
    <scope>NUCLEOTIDE SEQUENCE</scope>
    <source>
        <strain evidence="1">AH 44721</strain>
    </source>
</reference>
<evidence type="ECO:0000313" key="1">
    <source>
        <dbReference type="EMBL" id="KAF8899929.1"/>
    </source>
</evidence>
<gene>
    <name evidence="1" type="ORF">CPB84DRAFT_1730701</name>
</gene>
<dbReference type="OrthoDB" id="2141050at2759"/>
<comment type="caution">
    <text evidence="1">The sequence shown here is derived from an EMBL/GenBank/DDBJ whole genome shotgun (WGS) entry which is preliminary data.</text>
</comment>
<proteinExistence type="predicted"/>
<keyword evidence="2" id="KW-1185">Reference proteome</keyword>
<dbReference type="PANTHER" id="PTHR39218:SF1">
    <property type="entry name" value="OXIDOREDUCTASE 14 KDA SUBUNIT, PUTATIVE (AFU_ORTHOLOGUE AFUA_1G12110)-RELATED"/>
    <property type="match status" value="1"/>
</dbReference>